<accession>A0A840YEF5</accession>
<protein>
    <recommendedName>
        <fullName evidence="3">Lipoprotein</fullName>
    </recommendedName>
</protein>
<organism evidence="1 2">
    <name type="scientific">Sphingomonas xinjiangensis</name>
    <dbReference type="NCBI Taxonomy" id="643568"/>
    <lineage>
        <taxon>Bacteria</taxon>
        <taxon>Pseudomonadati</taxon>
        <taxon>Pseudomonadota</taxon>
        <taxon>Alphaproteobacteria</taxon>
        <taxon>Sphingomonadales</taxon>
        <taxon>Sphingomonadaceae</taxon>
        <taxon>Sphingomonas</taxon>
    </lineage>
</organism>
<dbReference type="AlphaFoldDB" id="A0A840YEF5"/>
<gene>
    <name evidence="1" type="ORF">FHT02_002465</name>
</gene>
<dbReference type="EMBL" id="JACIJF010000006">
    <property type="protein sequence ID" value="MBB5711224.1"/>
    <property type="molecule type" value="Genomic_DNA"/>
</dbReference>
<dbReference type="Proteomes" id="UP000527143">
    <property type="component" value="Unassembled WGS sequence"/>
</dbReference>
<evidence type="ECO:0000313" key="1">
    <source>
        <dbReference type="EMBL" id="MBB5711224.1"/>
    </source>
</evidence>
<proteinExistence type="predicted"/>
<name>A0A840YEF5_9SPHN</name>
<dbReference type="PROSITE" id="PS51257">
    <property type="entry name" value="PROKAR_LIPOPROTEIN"/>
    <property type="match status" value="1"/>
</dbReference>
<evidence type="ECO:0008006" key="3">
    <source>
        <dbReference type="Google" id="ProtNLM"/>
    </source>
</evidence>
<dbReference type="RefSeq" id="WP_184087853.1">
    <property type="nucleotide sequence ID" value="NZ_JACIJF010000006.1"/>
</dbReference>
<keyword evidence="2" id="KW-1185">Reference proteome</keyword>
<sequence length="155" mass="15859">MRYWPLGLALLLGACGDRGDGTGNATVATTDDPIAQNVVAAAAQGTPAAVAAAVDCNNTPSFVPIYREAQVTTCVSGPDGEPRHVSGSIVYTTHTSPGDVLAWSLDQAKVAGLTDAAVQGNKLTTGVHEGRKLMIVSEPYGGATRVTVNWGGPVR</sequence>
<comment type="caution">
    <text evidence="1">The sequence shown here is derived from an EMBL/GenBank/DDBJ whole genome shotgun (WGS) entry which is preliminary data.</text>
</comment>
<reference evidence="1 2" key="1">
    <citation type="submission" date="2020-08" db="EMBL/GenBank/DDBJ databases">
        <title>Genomic Encyclopedia of Type Strains, Phase IV (KMG-IV): sequencing the most valuable type-strain genomes for metagenomic binning, comparative biology and taxonomic classification.</title>
        <authorList>
            <person name="Goeker M."/>
        </authorList>
    </citation>
    <scope>NUCLEOTIDE SEQUENCE [LARGE SCALE GENOMIC DNA]</scope>
    <source>
        <strain evidence="1 2">DSM 26736</strain>
    </source>
</reference>
<evidence type="ECO:0000313" key="2">
    <source>
        <dbReference type="Proteomes" id="UP000527143"/>
    </source>
</evidence>